<dbReference type="InterPro" id="IPR042282">
    <property type="entry name" value="FKBP6/shu"/>
</dbReference>
<proteinExistence type="evidence at transcript level"/>
<dbReference type="GO" id="GO:0003755">
    <property type="term" value="F:peptidyl-prolyl cis-trans isomerase activity"/>
    <property type="evidence" value="ECO:0007669"/>
    <property type="project" value="InterPro"/>
</dbReference>
<evidence type="ECO:0000313" key="6">
    <source>
        <dbReference type="EMBL" id="UWK01894.1"/>
    </source>
</evidence>
<reference evidence="6" key="1">
    <citation type="submission" date="2021-10" db="EMBL/GenBank/DDBJ databases">
        <authorList>
            <person name="Zhang N."/>
        </authorList>
    </citation>
    <scope>NUCLEOTIDE SEQUENCE</scope>
</reference>
<organism evidence="6">
    <name type="scientific">Locusta migratoria manilensis</name>
    <name type="common">Oriental migratory locust</name>
    <dbReference type="NCBI Taxonomy" id="229990"/>
    <lineage>
        <taxon>Eukaryota</taxon>
        <taxon>Metazoa</taxon>
        <taxon>Ecdysozoa</taxon>
        <taxon>Arthropoda</taxon>
        <taxon>Hexapoda</taxon>
        <taxon>Insecta</taxon>
        <taxon>Pterygota</taxon>
        <taxon>Neoptera</taxon>
        <taxon>Polyneoptera</taxon>
        <taxon>Orthoptera</taxon>
        <taxon>Caelifera</taxon>
        <taxon>Acrididea</taxon>
        <taxon>Acridomorpha</taxon>
        <taxon>Acridoidea</taxon>
        <taxon>Acrididae</taxon>
        <taxon>Oedipodinae</taxon>
        <taxon>Locusta</taxon>
    </lineage>
</organism>
<sequence>MDQDQSDDGFDFEEEAEPCSRLTDGINIQELISNSSATFEVNTSSEAALEESYGSYFGEEDVLDYINLDCVDAGSDDESIGQGAPENTPFERIAAKMKNITEDGKVKKRVIKPGNGPMVEKDSIVMINYNAYVEYSEEPYDSSYLRGRPVRQKMNEGNFIAGLEVGISTMKKGEVAQFLIHPDYGYGKLGCPPRIPPEAELLIQVELLRITDPCSLETVVQSEENEKPTFGQIIKKAESLHIMGNDLYKKNSVNAAISKYRKASSILNNMTLANEAEQQKQQKLLCKLHVNSAICYNKINNYRMACVTCRLALDIQPRNAKALFNYGRALIGLGEYNQAKSYLQRAQREERNNKEINQEMEKLDKKMRAYKNDISTLSKRMFSLELSNKNEKPEDKENYSISAFASDVKVWIDSFVNQSNLQTLSLPTGMTREEEAAFKSEAEKRGLQWKVSFTKGQRQINILKSPPQ</sequence>
<dbReference type="AlphaFoldDB" id="A0A977IVK8"/>
<dbReference type="SUPFAM" id="SSF54534">
    <property type="entry name" value="FKBP-like"/>
    <property type="match status" value="1"/>
</dbReference>
<protein>
    <submittedName>
        <fullName evidence="6">FK506 binding protein</fullName>
    </submittedName>
</protein>
<dbReference type="Pfam" id="PF14559">
    <property type="entry name" value="TPR_19"/>
    <property type="match status" value="1"/>
</dbReference>
<dbReference type="Gene3D" id="1.25.40.10">
    <property type="entry name" value="Tetratricopeptide repeat domain"/>
    <property type="match status" value="1"/>
</dbReference>
<dbReference type="InterPro" id="IPR019734">
    <property type="entry name" value="TPR_rpt"/>
</dbReference>
<dbReference type="SMART" id="SM00028">
    <property type="entry name" value="TPR"/>
    <property type="match status" value="3"/>
</dbReference>
<feature type="domain" description="PPIase FKBP-type" evidence="5">
    <location>
        <begin position="119"/>
        <end position="208"/>
    </location>
</feature>
<dbReference type="GO" id="GO:0005737">
    <property type="term" value="C:cytoplasm"/>
    <property type="evidence" value="ECO:0007669"/>
    <property type="project" value="TreeGrafter"/>
</dbReference>
<gene>
    <name evidence="6" type="primary">FKBP53</name>
</gene>
<dbReference type="InterPro" id="IPR001179">
    <property type="entry name" value="PPIase_FKBP_dom"/>
</dbReference>
<dbReference type="PANTHER" id="PTHR46674:SF1">
    <property type="entry name" value="INACTIVE PEPTIDYL-PROLYL CIS-TRANS ISOMERASE FKBP6"/>
    <property type="match status" value="1"/>
</dbReference>
<keyword evidence="4" id="KW-0175">Coiled coil</keyword>
<dbReference type="Gene3D" id="3.10.50.40">
    <property type="match status" value="1"/>
</dbReference>
<dbReference type="GO" id="GO:0051879">
    <property type="term" value="F:Hsp90 protein binding"/>
    <property type="evidence" value="ECO:0007669"/>
    <property type="project" value="TreeGrafter"/>
</dbReference>
<dbReference type="InterPro" id="IPR046357">
    <property type="entry name" value="PPIase_dom_sf"/>
</dbReference>
<dbReference type="Pfam" id="PF00254">
    <property type="entry name" value="FKBP_C"/>
    <property type="match status" value="1"/>
</dbReference>
<comment type="similarity">
    <text evidence="1">Belongs to the FKBP6 family.</text>
</comment>
<feature type="coiled-coil region" evidence="4">
    <location>
        <begin position="339"/>
        <end position="380"/>
    </location>
</feature>
<evidence type="ECO:0000256" key="3">
    <source>
        <dbReference type="ARBA" id="ARBA00022803"/>
    </source>
</evidence>
<dbReference type="InterPro" id="IPR011990">
    <property type="entry name" value="TPR-like_helical_dom_sf"/>
</dbReference>
<dbReference type="PANTHER" id="PTHR46674">
    <property type="entry name" value="INACTIVE PEPTIDYL-PROLYL CIS-TRANS ISOMERASE FKBP6"/>
    <property type="match status" value="1"/>
</dbReference>
<keyword evidence="2" id="KW-0677">Repeat</keyword>
<name>A0A977IVK8_LOCMI</name>
<dbReference type="SUPFAM" id="SSF48452">
    <property type="entry name" value="TPR-like"/>
    <property type="match status" value="1"/>
</dbReference>
<evidence type="ECO:0000256" key="2">
    <source>
        <dbReference type="ARBA" id="ARBA00022737"/>
    </source>
</evidence>
<evidence type="ECO:0000256" key="1">
    <source>
        <dbReference type="ARBA" id="ARBA00009648"/>
    </source>
</evidence>
<dbReference type="EMBL" id="OL311489">
    <property type="protein sequence ID" value="UWK01894.1"/>
    <property type="molecule type" value="mRNA"/>
</dbReference>
<dbReference type="GO" id="GO:0007283">
    <property type="term" value="P:spermatogenesis"/>
    <property type="evidence" value="ECO:0007669"/>
    <property type="project" value="TreeGrafter"/>
</dbReference>
<evidence type="ECO:0000259" key="5">
    <source>
        <dbReference type="Pfam" id="PF00254"/>
    </source>
</evidence>
<keyword evidence="3" id="KW-0802">TPR repeat</keyword>
<accession>A0A977IVK8</accession>
<evidence type="ECO:0000256" key="4">
    <source>
        <dbReference type="SAM" id="Coils"/>
    </source>
</evidence>
<dbReference type="GO" id="GO:0034587">
    <property type="term" value="P:piRNA processing"/>
    <property type="evidence" value="ECO:0007669"/>
    <property type="project" value="TreeGrafter"/>
</dbReference>